<gene>
    <name evidence="3" type="primary">LOC105035598</name>
</gene>
<organism evidence="2 3">
    <name type="scientific">Elaeis guineensis var. tenera</name>
    <name type="common">Oil palm</name>
    <dbReference type="NCBI Taxonomy" id="51953"/>
    <lineage>
        <taxon>Eukaryota</taxon>
        <taxon>Viridiplantae</taxon>
        <taxon>Streptophyta</taxon>
        <taxon>Embryophyta</taxon>
        <taxon>Tracheophyta</taxon>
        <taxon>Spermatophyta</taxon>
        <taxon>Magnoliopsida</taxon>
        <taxon>Liliopsida</taxon>
        <taxon>Arecaceae</taxon>
        <taxon>Arecoideae</taxon>
        <taxon>Cocoseae</taxon>
        <taxon>Elaeidinae</taxon>
        <taxon>Elaeis</taxon>
    </lineage>
</organism>
<dbReference type="RefSeq" id="XP_073116243.1">
    <property type="nucleotide sequence ID" value="XM_073260142.1"/>
</dbReference>
<feature type="region of interest" description="Disordered" evidence="1">
    <location>
        <begin position="97"/>
        <end position="119"/>
    </location>
</feature>
<protein>
    <submittedName>
        <fullName evidence="3">Uncharacterized protein LOC105035598</fullName>
    </submittedName>
</protein>
<dbReference type="PANTHER" id="PTHR33264">
    <property type="entry name" value="EXPRESSED PROTEIN"/>
    <property type="match status" value="1"/>
</dbReference>
<dbReference type="Proteomes" id="UP000504607">
    <property type="component" value="Unplaced"/>
</dbReference>
<dbReference type="GeneID" id="105035598"/>
<dbReference type="RefSeq" id="XP_029117824.1">
    <property type="nucleotide sequence ID" value="XM_029261991.1"/>
</dbReference>
<keyword evidence="2" id="KW-1185">Reference proteome</keyword>
<name>A0A8N4IBI8_ELAGV</name>
<evidence type="ECO:0000313" key="2">
    <source>
        <dbReference type="Proteomes" id="UP000504607"/>
    </source>
</evidence>
<dbReference type="PANTHER" id="PTHR33264:SF69">
    <property type="entry name" value="WRKY DOMAIN-CONTAINING PROTEIN"/>
    <property type="match status" value="1"/>
</dbReference>
<evidence type="ECO:0000256" key="1">
    <source>
        <dbReference type="SAM" id="MobiDB-lite"/>
    </source>
</evidence>
<sequence>MARKKARTAPPPASLEGGAGRAVAAAARWQPVILKQPSKPSARLAEVAGGTAAGCAAVCCCCPCGLANLLVLMVVRLPAVLCQRALKARTKRRAVIKKPKDGRFGSKQDGSGGRVRAGNEEGVGLHGAVAVAVAGEAWPAKPPPAEATEMEKEMWAKFCAAGFWRSPSQREEEEERP</sequence>
<proteinExistence type="predicted"/>
<dbReference type="AlphaFoldDB" id="A0A8N4IBI8"/>
<evidence type="ECO:0000313" key="3">
    <source>
        <dbReference type="RefSeq" id="XP_029117824.1"/>
    </source>
</evidence>
<dbReference type="OrthoDB" id="10591329at2759"/>
<accession>A0A8N4IBI8</accession>
<reference evidence="3" key="1">
    <citation type="submission" date="2025-08" db="UniProtKB">
        <authorList>
            <consortium name="RefSeq"/>
        </authorList>
    </citation>
    <scope>IDENTIFICATION</scope>
</reference>